<keyword evidence="2" id="KW-1185">Reference proteome</keyword>
<evidence type="ECO:0000313" key="2">
    <source>
        <dbReference type="Proteomes" id="UP000546162"/>
    </source>
</evidence>
<dbReference type="EMBL" id="JACHNB010000001">
    <property type="protein sequence ID" value="MBB4745119.1"/>
    <property type="molecule type" value="Genomic_DNA"/>
</dbReference>
<name>A0A7W7H725_9ACTN</name>
<reference evidence="1 2" key="1">
    <citation type="submission" date="2020-08" db="EMBL/GenBank/DDBJ databases">
        <title>Sequencing the genomes of 1000 actinobacteria strains.</title>
        <authorList>
            <person name="Klenk H.-P."/>
        </authorList>
    </citation>
    <scope>NUCLEOTIDE SEQUENCE [LARGE SCALE GENOMIC DNA]</scope>
    <source>
        <strain evidence="1 2">DSM 45809</strain>
    </source>
</reference>
<organism evidence="1 2">
    <name type="scientific">Actinoplanes octamycinicus</name>
    <dbReference type="NCBI Taxonomy" id="135948"/>
    <lineage>
        <taxon>Bacteria</taxon>
        <taxon>Bacillati</taxon>
        <taxon>Actinomycetota</taxon>
        <taxon>Actinomycetes</taxon>
        <taxon>Micromonosporales</taxon>
        <taxon>Micromonosporaceae</taxon>
        <taxon>Actinoplanes</taxon>
    </lineage>
</organism>
<gene>
    <name evidence="1" type="ORF">BJY16_008578</name>
</gene>
<sequence length="105" mass="11700">MTLRVALDAMRHDADTWERVSRTTGVAGDHASHLSLGAHEVSEMVARTEFLTVYQAIQEKTANLLAQAGQKTLDLCVTLHRVADLYERDDEAAAEQLKGVWEVHE</sequence>
<evidence type="ECO:0008006" key="3">
    <source>
        <dbReference type="Google" id="ProtNLM"/>
    </source>
</evidence>
<dbReference type="AlphaFoldDB" id="A0A7W7H725"/>
<proteinExistence type="predicted"/>
<accession>A0A7W7H725</accession>
<comment type="caution">
    <text evidence="1">The sequence shown here is derived from an EMBL/GenBank/DDBJ whole genome shotgun (WGS) entry which is preliminary data.</text>
</comment>
<protein>
    <recommendedName>
        <fullName evidence="3">Excreted virulence factor EspC (Type VII ESX diderm)</fullName>
    </recommendedName>
</protein>
<evidence type="ECO:0000313" key="1">
    <source>
        <dbReference type="EMBL" id="MBB4745119.1"/>
    </source>
</evidence>
<dbReference type="Proteomes" id="UP000546162">
    <property type="component" value="Unassembled WGS sequence"/>
</dbReference>
<dbReference type="RefSeq" id="WP_185045405.1">
    <property type="nucleotide sequence ID" value="NZ_BAABFG010000005.1"/>
</dbReference>